<evidence type="ECO:0000313" key="3">
    <source>
        <dbReference type="Proteomes" id="UP000033393"/>
    </source>
</evidence>
<dbReference type="EMBL" id="JYJG01000324">
    <property type="protein sequence ID" value="KJK42863.1"/>
    <property type="molecule type" value="Genomic_DNA"/>
</dbReference>
<accession>A0A0F0GN56</accession>
<comment type="caution">
    <text evidence="2">The sequence shown here is derived from an EMBL/GenBank/DDBJ whole genome shotgun (WGS) entry which is preliminary data.</text>
</comment>
<keyword evidence="3" id="KW-1185">Reference proteome</keyword>
<evidence type="ECO:0000313" key="2">
    <source>
        <dbReference type="EMBL" id="KJK42863.1"/>
    </source>
</evidence>
<keyword evidence="1" id="KW-1133">Transmembrane helix</keyword>
<keyword evidence="1" id="KW-0472">Membrane</keyword>
<protein>
    <submittedName>
        <fullName evidence="2">Uncharacterized protein</fullName>
    </submittedName>
</protein>
<gene>
    <name evidence="2" type="ORF">UK23_35330</name>
</gene>
<feature type="transmembrane region" description="Helical" evidence="1">
    <location>
        <begin position="6"/>
        <end position="25"/>
    </location>
</feature>
<evidence type="ECO:0000256" key="1">
    <source>
        <dbReference type="SAM" id="Phobius"/>
    </source>
</evidence>
<reference evidence="2 3" key="1">
    <citation type="submission" date="2015-02" db="EMBL/GenBank/DDBJ databases">
        <authorList>
            <person name="Ju K.-S."/>
            <person name="Doroghazi J.R."/>
            <person name="Metcalf W."/>
        </authorList>
    </citation>
    <scope>NUCLEOTIDE SEQUENCE [LARGE SCALE GENOMIC DNA]</scope>
    <source>
        <strain evidence="2 3">NRRL B-16140</strain>
    </source>
</reference>
<proteinExistence type="predicted"/>
<dbReference type="OrthoDB" id="9989974at2"/>
<organism evidence="2 3">
    <name type="scientific">Lentzea aerocolonigenes</name>
    <name type="common">Lechevalieria aerocolonigenes</name>
    <name type="synonym">Saccharothrix aerocolonigenes</name>
    <dbReference type="NCBI Taxonomy" id="68170"/>
    <lineage>
        <taxon>Bacteria</taxon>
        <taxon>Bacillati</taxon>
        <taxon>Actinomycetota</taxon>
        <taxon>Actinomycetes</taxon>
        <taxon>Pseudonocardiales</taxon>
        <taxon>Pseudonocardiaceae</taxon>
        <taxon>Lentzea</taxon>
    </lineage>
</organism>
<dbReference type="PATRIC" id="fig|68170.10.peg.9208"/>
<sequence length="177" mass="19352">MPFDPATIITSAVVGGFAGLVFATWKTGREETAKRRMLAQDRVQEAVGEMLADVIAYQAGLGGGRDHETGYFILNYQWASAVVIAARGLGPVRQHLVNIRLRYLVGELAYSVASAKPATSGQETMGTAIAAMFQANREGTFTPRQLTGLLDIALKDEPKSKSVKKLRRQLRRLSKSW</sequence>
<name>A0A0F0GN56_LENAE</name>
<dbReference type="AlphaFoldDB" id="A0A0F0GN56"/>
<dbReference type="Proteomes" id="UP000033393">
    <property type="component" value="Unassembled WGS sequence"/>
</dbReference>
<dbReference type="RefSeq" id="WP_045316097.1">
    <property type="nucleotide sequence ID" value="NZ_JYJG01000324.1"/>
</dbReference>
<keyword evidence="1" id="KW-0812">Transmembrane</keyword>